<sequence length="213" mass="23536">MVWLTLTVVAGIAVLILIGSKVVPAIAAARRRSAYAAEARSRQLDAWQLFVDRHNELLRKIVHAETDWDTLFFTPAINDPSVPETLRMLQAMRIASNLRDTAGILPADLPIEADVTTLPYPQAVEAFDLAWDVAERNARRIGQAATPPRERKMISEIRTLLNIAENAAASATERALAYRKAQLLIGELTTIHVPKTALAQLEARVAPALEMMR</sequence>
<dbReference type="Proteomes" id="UP000233276">
    <property type="component" value="Chromosome"/>
</dbReference>
<organism evidence="1 2">
    <name type="scientific">Microbacterium hominis</name>
    <dbReference type="NCBI Taxonomy" id="162426"/>
    <lineage>
        <taxon>Bacteria</taxon>
        <taxon>Bacillati</taxon>
        <taxon>Actinomycetota</taxon>
        <taxon>Actinomycetes</taxon>
        <taxon>Micrococcales</taxon>
        <taxon>Microbacteriaceae</taxon>
        <taxon>Microbacterium</taxon>
    </lineage>
</organism>
<protein>
    <submittedName>
        <fullName evidence="1">Uncharacterized protein</fullName>
    </submittedName>
</protein>
<accession>A0A2K9DUC5</accession>
<evidence type="ECO:0000313" key="2">
    <source>
        <dbReference type="Proteomes" id="UP000233276"/>
    </source>
</evidence>
<name>A0A2K9DUC5_9MICO</name>
<dbReference type="AlphaFoldDB" id="A0A2K9DUC5"/>
<evidence type="ECO:0000313" key="1">
    <source>
        <dbReference type="EMBL" id="AUG29464.1"/>
    </source>
</evidence>
<gene>
    <name evidence="1" type="ORF">CXR34_08295</name>
</gene>
<dbReference type="EMBL" id="CP025299">
    <property type="protein sequence ID" value="AUG29464.1"/>
    <property type="molecule type" value="Genomic_DNA"/>
</dbReference>
<proteinExistence type="predicted"/>
<dbReference type="KEGG" id="mhos:CXR34_08295"/>
<reference evidence="1 2" key="1">
    <citation type="submission" date="2017-12" db="EMBL/GenBank/DDBJ databases">
        <title>Isolation and characterization of estrogens degradatiion strain Microbacterium hominis SJTG1.</title>
        <authorList>
            <person name="Xiong W."/>
            <person name="Yin C."/>
            <person name="Zheng D."/>
            <person name="Liang R."/>
        </authorList>
    </citation>
    <scope>NUCLEOTIDE SEQUENCE [LARGE SCALE GENOMIC DNA]</scope>
    <source>
        <strain evidence="1 2">SJTG1</strain>
    </source>
</reference>